<dbReference type="AlphaFoldDB" id="A0AAJ0DFZ2"/>
<protein>
    <recommendedName>
        <fullName evidence="4">Sexual development protein</fullName>
    </recommendedName>
</protein>
<organism evidence="2 3">
    <name type="scientific">Extremus antarcticus</name>
    <dbReference type="NCBI Taxonomy" id="702011"/>
    <lineage>
        <taxon>Eukaryota</taxon>
        <taxon>Fungi</taxon>
        <taxon>Dikarya</taxon>
        <taxon>Ascomycota</taxon>
        <taxon>Pezizomycotina</taxon>
        <taxon>Dothideomycetes</taxon>
        <taxon>Dothideomycetidae</taxon>
        <taxon>Mycosphaerellales</taxon>
        <taxon>Extremaceae</taxon>
        <taxon>Extremus</taxon>
    </lineage>
</organism>
<accession>A0AAJ0DFZ2</accession>
<feature type="signal peptide" evidence="1">
    <location>
        <begin position="1"/>
        <end position="21"/>
    </location>
</feature>
<keyword evidence="1" id="KW-0732">Signal</keyword>
<name>A0AAJ0DFZ2_9PEZI</name>
<dbReference type="EMBL" id="JAWDJX010000039">
    <property type="protein sequence ID" value="KAK3049578.1"/>
    <property type="molecule type" value="Genomic_DNA"/>
</dbReference>
<evidence type="ECO:0008006" key="4">
    <source>
        <dbReference type="Google" id="ProtNLM"/>
    </source>
</evidence>
<evidence type="ECO:0000313" key="2">
    <source>
        <dbReference type="EMBL" id="KAK3049578.1"/>
    </source>
</evidence>
<proteinExistence type="predicted"/>
<gene>
    <name evidence="2" type="ORF">LTR09_009246</name>
</gene>
<feature type="chain" id="PRO_5042534755" description="Sexual development protein" evidence="1">
    <location>
        <begin position="22"/>
        <end position="433"/>
    </location>
</feature>
<comment type="caution">
    <text evidence="2">The sequence shown here is derived from an EMBL/GenBank/DDBJ whole genome shotgun (WGS) entry which is preliminary data.</text>
</comment>
<evidence type="ECO:0000256" key="1">
    <source>
        <dbReference type="SAM" id="SignalP"/>
    </source>
</evidence>
<dbReference type="Proteomes" id="UP001271007">
    <property type="component" value="Unassembled WGS sequence"/>
</dbReference>
<keyword evidence="3" id="KW-1185">Reference proteome</keyword>
<evidence type="ECO:0000313" key="3">
    <source>
        <dbReference type="Proteomes" id="UP001271007"/>
    </source>
</evidence>
<reference evidence="2" key="1">
    <citation type="submission" date="2023-04" db="EMBL/GenBank/DDBJ databases">
        <title>Black Yeasts Isolated from many extreme environments.</title>
        <authorList>
            <person name="Coleine C."/>
            <person name="Stajich J.E."/>
            <person name="Selbmann L."/>
        </authorList>
    </citation>
    <scope>NUCLEOTIDE SEQUENCE</scope>
    <source>
        <strain evidence="2">CCFEE 5312</strain>
    </source>
</reference>
<sequence>MYGKIAAFGLLAVANARPAVTVPLSDVVHSTVASVASTAMSAATSTDAAIASYSTGAGIGATGTGTAGGAASTGAASYGAKFPLSNGFPNVQVPSSQLDTIEQQAHGTLPGPNGAPPTGLHDDTINSLAFIAFNELFEVSFFSTLVADISASKPGFTAGDIAPADRDTVLANLKVIVAQEELHALNALGAFNANTGKTIEPCTYKFPVKDFKSAIALAQTFTDVVLGTLPDIQTVAATAGDIGLIRPVGSVIGQEGEQNGFFRYFQGKVPSELPFLTASARNFAFNAILQNFIVTCPSQTLDFLEKPAGGIPLNETGVLTVLTKGLALEDVTAKFSFSTINPSQTKSYYESKKSSLGFITYVNQQNAPVSIKIMPDDIINISESAVTFKASFPGQSKFLNGLTIAALTRTGDHADVDSVAADTLFGPGLIEIN</sequence>